<dbReference type="RefSeq" id="WP_344340124.1">
    <property type="nucleotide sequence ID" value="NZ_BAAAQT010000005.1"/>
</dbReference>
<evidence type="ECO:0000313" key="8">
    <source>
        <dbReference type="EMBL" id="GAA2171563.1"/>
    </source>
</evidence>
<keyword evidence="5 7" id="KW-0472">Membrane</keyword>
<dbReference type="Proteomes" id="UP001501599">
    <property type="component" value="Unassembled WGS sequence"/>
</dbReference>
<feature type="transmembrane region" description="Helical" evidence="7">
    <location>
        <begin position="139"/>
        <end position="165"/>
    </location>
</feature>
<accession>A0ABP5MAG3</accession>
<protein>
    <submittedName>
        <fullName evidence="8">YihY/virulence factor BrkB family protein</fullName>
    </submittedName>
</protein>
<feature type="transmembrane region" description="Helical" evidence="7">
    <location>
        <begin position="241"/>
        <end position="271"/>
    </location>
</feature>
<feature type="transmembrane region" description="Helical" evidence="7">
    <location>
        <begin position="35"/>
        <end position="56"/>
    </location>
</feature>
<evidence type="ECO:0000256" key="7">
    <source>
        <dbReference type="SAM" id="Phobius"/>
    </source>
</evidence>
<evidence type="ECO:0000256" key="2">
    <source>
        <dbReference type="ARBA" id="ARBA00022475"/>
    </source>
</evidence>
<evidence type="ECO:0000256" key="3">
    <source>
        <dbReference type="ARBA" id="ARBA00022692"/>
    </source>
</evidence>
<gene>
    <name evidence="8" type="ORF">GCM10009846_05800</name>
</gene>
<feature type="transmembrane region" description="Helical" evidence="7">
    <location>
        <begin position="212"/>
        <end position="235"/>
    </location>
</feature>
<evidence type="ECO:0000256" key="6">
    <source>
        <dbReference type="SAM" id="MobiDB-lite"/>
    </source>
</evidence>
<dbReference type="Pfam" id="PF03631">
    <property type="entry name" value="Virul_fac_BrkB"/>
    <property type="match status" value="1"/>
</dbReference>
<dbReference type="InterPro" id="IPR017039">
    <property type="entry name" value="Virul_fac_BrkB"/>
</dbReference>
<organism evidence="8 9">
    <name type="scientific">Agrococcus versicolor</name>
    <dbReference type="NCBI Taxonomy" id="501482"/>
    <lineage>
        <taxon>Bacteria</taxon>
        <taxon>Bacillati</taxon>
        <taxon>Actinomycetota</taxon>
        <taxon>Actinomycetes</taxon>
        <taxon>Micrococcales</taxon>
        <taxon>Microbacteriaceae</taxon>
        <taxon>Agrococcus</taxon>
    </lineage>
</organism>
<keyword evidence="2" id="KW-1003">Cell membrane</keyword>
<comment type="caution">
    <text evidence="8">The sequence shown here is derived from an EMBL/GenBank/DDBJ whole genome shotgun (WGS) entry which is preliminary data.</text>
</comment>
<feature type="transmembrane region" description="Helical" evidence="7">
    <location>
        <begin position="98"/>
        <end position="118"/>
    </location>
</feature>
<evidence type="ECO:0000256" key="4">
    <source>
        <dbReference type="ARBA" id="ARBA00022989"/>
    </source>
</evidence>
<reference evidence="9" key="1">
    <citation type="journal article" date="2019" name="Int. J. Syst. Evol. Microbiol.">
        <title>The Global Catalogue of Microorganisms (GCM) 10K type strain sequencing project: providing services to taxonomists for standard genome sequencing and annotation.</title>
        <authorList>
            <consortium name="The Broad Institute Genomics Platform"/>
            <consortium name="The Broad Institute Genome Sequencing Center for Infectious Disease"/>
            <person name="Wu L."/>
            <person name="Ma J."/>
        </authorList>
    </citation>
    <scope>NUCLEOTIDE SEQUENCE [LARGE SCALE GENOMIC DNA]</scope>
    <source>
        <strain evidence="9">JCM 16026</strain>
    </source>
</reference>
<keyword evidence="9" id="KW-1185">Reference proteome</keyword>
<evidence type="ECO:0000313" key="9">
    <source>
        <dbReference type="Proteomes" id="UP001501599"/>
    </source>
</evidence>
<comment type="subcellular location">
    <subcellularLocation>
        <location evidence="1">Cell membrane</location>
        <topology evidence="1">Multi-pass membrane protein</topology>
    </subcellularLocation>
</comment>
<proteinExistence type="predicted"/>
<evidence type="ECO:0000256" key="5">
    <source>
        <dbReference type="ARBA" id="ARBA00023136"/>
    </source>
</evidence>
<dbReference type="PANTHER" id="PTHR30213">
    <property type="entry name" value="INNER MEMBRANE PROTEIN YHJD"/>
    <property type="match status" value="1"/>
</dbReference>
<feature type="compositionally biased region" description="Basic and acidic residues" evidence="6">
    <location>
        <begin position="305"/>
        <end position="314"/>
    </location>
</feature>
<keyword evidence="3 7" id="KW-0812">Transmembrane</keyword>
<sequence>MAQTAFERIMQTRPARTLTHYGQAKGPIFAQGMTLSAFLSLFAALFIGFAIFALVLGGDSALRDRVVDAIAGSVPGLISTGPDSNGLLDVDAIVESSVLGWGTAIAAVGILITAIGWIGTSREGFRAVFGLPDVRTLPVLLKVGDLGVALGIGVLVLASAALLVVTSAIADMLGVGGLGQVVGILAQLALDAAVVALLYRFAGRLRLPAKQLLGASLACAVAFFVLKQFAALLLSGGSNPLVAGFAAILGILVWLSLVNQILLIALAWISVGTVGKAYARLEDVEIARAEAIEQAKRDRAALKEEIAQRERPDPKQGLLMRQTHKRLAKRVRRR</sequence>
<feature type="compositionally biased region" description="Basic residues" evidence="6">
    <location>
        <begin position="322"/>
        <end position="334"/>
    </location>
</feature>
<feature type="transmembrane region" description="Helical" evidence="7">
    <location>
        <begin position="177"/>
        <end position="200"/>
    </location>
</feature>
<dbReference type="PANTHER" id="PTHR30213:SF1">
    <property type="entry name" value="INNER MEMBRANE PROTEIN YHJD"/>
    <property type="match status" value="1"/>
</dbReference>
<dbReference type="EMBL" id="BAAAQT010000005">
    <property type="protein sequence ID" value="GAA2171563.1"/>
    <property type="molecule type" value="Genomic_DNA"/>
</dbReference>
<feature type="region of interest" description="Disordered" evidence="6">
    <location>
        <begin position="305"/>
        <end position="334"/>
    </location>
</feature>
<name>A0ABP5MAG3_9MICO</name>
<evidence type="ECO:0000256" key="1">
    <source>
        <dbReference type="ARBA" id="ARBA00004651"/>
    </source>
</evidence>
<keyword evidence="4 7" id="KW-1133">Transmembrane helix</keyword>